<dbReference type="Proteomes" id="UP001206924">
    <property type="component" value="Unassembled WGS sequence"/>
</dbReference>
<evidence type="ECO:0000313" key="4">
    <source>
        <dbReference type="Proteomes" id="UP001206924"/>
    </source>
</evidence>
<dbReference type="Pfam" id="PF03446">
    <property type="entry name" value="NAD_binding_2"/>
    <property type="match status" value="1"/>
</dbReference>
<proteinExistence type="predicted"/>
<dbReference type="Pfam" id="PF09130">
    <property type="entry name" value="DUF1932"/>
    <property type="match status" value="1"/>
</dbReference>
<keyword evidence="4" id="KW-1185">Reference proteome</keyword>
<evidence type="ECO:0000259" key="2">
    <source>
        <dbReference type="Pfam" id="PF09130"/>
    </source>
</evidence>
<dbReference type="SUPFAM" id="SSF48179">
    <property type="entry name" value="6-phosphogluconate dehydrogenase C-terminal domain-like"/>
    <property type="match status" value="1"/>
</dbReference>
<dbReference type="InterPro" id="IPR036291">
    <property type="entry name" value="NAD(P)-bd_dom_sf"/>
</dbReference>
<dbReference type="InterPro" id="IPR015814">
    <property type="entry name" value="Pgluconate_DH_NAD-bd_C"/>
</dbReference>
<organism evidence="3 4">
    <name type="scientific">Arthrobacter jinronghuae</name>
    <dbReference type="NCBI Taxonomy" id="2964609"/>
    <lineage>
        <taxon>Bacteria</taxon>
        <taxon>Bacillati</taxon>
        <taxon>Actinomycetota</taxon>
        <taxon>Actinomycetes</taxon>
        <taxon>Micrococcales</taxon>
        <taxon>Micrococcaceae</taxon>
        <taxon>Arthrobacter</taxon>
    </lineage>
</organism>
<dbReference type="EMBL" id="JANFLP010000012">
    <property type="protein sequence ID" value="MCQ1950633.1"/>
    <property type="molecule type" value="Genomic_DNA"/>
</dbReference>
<dbReference type="InterPro" id="IPR013328">
    <property type="entry name" value="6PGD_dom2"/>
</dbReference>
<gene>
    <name evidence="3" type="ORF">NNX28_11945</name>
</gene>
<reference evidence="3 4" key="1">
    <citation type="submission" date="2022-07" db="EMBL/GenBank/DDBJ databases">
        <title>Novel species in genus Arthrobacter.</title>
        <authorList>
            <person name="Liu Y."/>
        </authorList>
    </citation>
    <scope>NUCLEOTIDE SEQUENCE [LARGE SCALE GENOMIC DNA]</scope>
    <source>
        <strain evidence="4">zg-Y859</strain>
    </source>
</reference>
<dbReference type="InterPro" id="IPR006115">
    <property type="entry name" value="6PGDH_NADP-bd"/>
</dbReference>
<dbReference type="InterPro" id="IPR008927">
    <property type="entry name" value="6-PGluconate_DH-like_C_sf"/>
</dbReference>
<dbReference type="Gene3D" id="3.40.50.720">
    <property type="entry name" value="NAD(P)-binding Rossmann-like Domain"/>
    <property type="match status" value="1"/>
</dbReference>
<dbReference type="RefSeq" id="WP_255865893.1">
    <property type="nucleotide sequence ID" value="NZ_CP104263.1"/>
</dbReference>
<dbReference type="Gene3D" id="1.10.1040.10">
    <property type="entry name" value="N-(1-d-carboxylethyl)-l-norvaline Dehydrogenase, domain 2"/>
    <property type="match status" value="1"/>
</dbReference>
<sequence length="260" mass="26343">MTAVTVLGLGEAGRLYALGLAEAGADVRGYDPYTDARDAGIHQFGSLADSVDGTDLVISLVGAAAARSVAEQALPLLPANAVFADFNTAGPEDKAGLAELAAGHGVDLVDVAVMAPVPRAGSRTPLLVSGTAADRFAALMEGFGSPVETIPGAPGAAAGRKLLRSVFMKGLAGLVLECRAAGRAAGAEEWLLAEIAGELGPDGPDLVTRLLQGSQTHAVRRAHEVEDSLAYLRGLGTPAWMTEGTFSWLSALAADGADAD</sequence>
<name>A0ABT1NSB5_9MICC</name>
<comment type="caution">
    <text evidence="3">The sequence shown here is derived from an EMBL/GenBank/DDBJ whole genome shotgun (WGS) entry which is preliminary data.</text>
</comment>
<dbReference type="SUPFAM" id="SSF51735">
    <property type="entry name" value="NAD(P)-binding Rossmann-fold domains"/>
    <property type="match status" value="1"/>
</dbReference>
<protein>
    <submittedName>
        <fullName evidence="3">NAD(P)-binding domain-containing protein</fullName>
    </submittedName>
</protein>
<evidence type="ECO:0000313" key="3">
    <source>
        <dbReference type="EMBL" id="MCQ1950633.1"/>
    </source>
</evidence>
<evidence type="ECO:0000259" key="1">
    <source>
        <dbReference type="Pfam" id="PF03446"/>
    </source>
</evidence>
<accession>A0ABT1NSB5</accession>
<feature type="domain" description="Phosphogluconate dehydrogenase NAD-binding putative C-terminal" evidence="2">
    <location>
        <begin position="184"/>
        <end position="249"/>
    </location>
</feature>
<feature type="domain" description="6-phosphogluconate dehydrogenase NADP-binding" evidence="1">
    <location>
        <begin position="4"/>
        <end position="133"/>
    </location>
</feature>